<dbReference type="Gene3D" id="3.30.420.10">
    <property type="entry name" value="Ribonuclease H-like superfamily/Ribonuclease H"/>
    <property type="match status" value="1"/>
</dbReference>
<dbReference type="SUPFAM" id="SSF53098">
    <property type="entry name" value="Ribonuclease H-like"/>
    <property type="match status" value="1"/>
</dbReference>
<dbReference type="EC" id="3.1.13.5" evidence="6"/>
<dbReference type="InterPro" id="IPR044876">
    <property type="entry name" value="HRDC_dom_sf"/>
</dbReference>
<gene>
    <name evidence="6" type="primary">rnd</name>
    <name evidence="8" type="ORF">HA49_13360</name>
</gene>
<dbReference type="InterPro" id="IPR036397">
    <property type="entry name" value="RNaseH_sf"/>
</dbReference>
<evidence type="ECO:0000313" key="8">
    <source>
        <dbReference type="EMBL" id="KGD73169.1"/>
    </source>
</evidence>
<dbReference type="Proteomes" id="UP000029577">
    <property type="component" value="Unassembled WGS sequence"/>
</dbReference>
<dbReference type="eggNOG" id="COG0349">
    <property type="taxonomic scope" value="Bacteria"/>
</dbReference>
<evidence type="ECO:0000256" key="2">
    <source>
        <dbReference type="ARBA" id="ARBA00022694"/>
    </source>
</evidence>
<reference evidence="8" key="1">
    <citation type="submission" date="2014-12" db="EMBL/GenBank/DDBJ databases">
        <title>The draft genome of the Tatumella morbirosei type strain, LMG23360T isolated from pineapple rot.</title>
        <authorList>
            <person name="Smits T.H."/>
            <person name="Palmer M."/>
            <person name="Venter S.N."/>
            <person name="Duffy B."/>
            <person name="Steenkamp E.T."/>
            <person name="Chan W.Y."/>
            <person name="Coutinho T.A."/>
            <person name="Coetzee M.P."/>
            <person name="De Maayer P."/>
        </authorList>
    </citation>
    <scope>NUCLEOTIDE SEQUENCE [LARGE SCALE GENOMIC DNA]</scope>
    <source>
        <strain evidence="8">LMG 23360</strain>
    </source>
</reference>
<evidence type="ECO:0000313" key="9">
    <source>
        <dbReference type="Proteomes" id="UP000029577"/>
    </source>
</evidence>
<evidence type="ECO:0000256" key="4">
    <source>
        <dbReference type="ARBA" id="ARBA00022801"/>
    </source>
</evidence>
<dbReference type="InterPro" id="IPR048579">
    <property type="entry name" value="RNAseD_HRDC_C"/>
</dbReference>
<evidence type="ECO:0000256" key="3">
    <source>
        <dbReference type="ARBA" id="ARBA00022722"/>
    </source>
</evidence>
<comment type="catalytic activity">
    <reaction evidence="6">
        <text>Exonucleolytic cleavage that removes extra residues from the 3'-terminus of tRNA to produce 5'-mononucleotides.</text>
        <dbReference type="EC" id="3.1.13.5"/>
    </reaction>
</comment>
<keyword evidence="4 6" id="KW-0378">Hydrolase</keyword>
<dbReference type="PANTHER" id="PTHR47649:SF1">
    <property type="entry name" value="RIBONUCLEASE D"/>
    <property type="match status" value="1"/>
</dbReference>
<dbReference type="OrthoDB" id="9800549at2"/>
<keyword evidence="1 6" id="KW-0963">Cytoplasm</keyword>
<keyword evidence="5 6" id="KW-0269">Exonuclease</keyword>
<sequence length="373" mass="42375">MNYQIIDTDQQLAEVCQSALKHSAVALDTEFVRTRTYYPQLGLIQLFDGEAVTLIDPLTITDWSPFITLLSDQRVIKYLHAGGEDLEVFLHRFSVLPSPMLDTQILAAFLGYPMSLGFAAMVAEFTGVELDKSESRTDWLARPLTERQCLYAAADVEYLLPIARKLHQQATERQVLDKALSECEMLCERRQDILPAEHAWAEIGQAWQLRPRQLAALQKLAAWRLSYARRKDMAVNFVVKEENLWKVARYLPGSLGELQQLGLTGPEIRFHGQSMLQLVAEAQAEPEQQLPAAIKNLIDCPGYKTLFKDLKAFIKQTSEQTGFSQELLASRRQINQVLSAHWQIKPRENRPELLKGWRGELMAEKITAIIAAK</sequence>
<protein>
    <recommendedName>
        <fullName evidence="6">Ribonuclease D</fullName>
        <shortName evidence="6">RNase D</shortName>
        <ecNumber evidence="6">3.1.13.5</ecNumber>
    </recommendedName>
</protein>
<comment type="cofactor">
    <cofactor evidence="6">
        <name>a divalent metal cation</name>
        <dbReference type="ChEBI" id="CHEBI:60240"/>
    </cofactor>
</comment>
<dbReference type="GO" id="GO:0000166">
    <property type="term" value="F:nucleotide binding"/>
    <property type="evidence" value="ECO:0007669"/>
    <property type="project" value="InterPro"/>
</dbReference>
<dbReference type="Gene3D" id="1.10.150.80">
    <property type="entry name" value="HRDC domain"/>
    <property type="match status" value="2"/>
</dbReference>
<dbReference type="InterPro" id="IPR012337">
    <property type="entry name" value="RNaseH-like_sf"/>
</dbReference>
<dbReference type="STRING" id="642227.HA49_13360"/>
<dbReference type="SMART" id="SM00474">
    <property type="entry name" value="35EXOc"/>
    <property type="match status" value="1"/>
</dbReference>
<keyword evidence="2 6" id="KW-0819">tRNA processing</keyword>
<dbReference type="PANTHER" id="PTHR47649">
    <property type="entry name" value="RIBONUCLEASE D"/>
    <property type="match status" value="1"/>
</dbReference>
<evidence type="ECO:0000259" key="7">
    <source>
        <dbReference type="PROSITE" id="PS50967"/>
    </source>
</evidence>
<dbReference type="InterPro" id="IPR006292">
    <property type="entry name" value="RNase_D"/>
</dbReference>
<dbReference type="SUPFAM" id="SSF47819">
    <property type="entry name" value="HRDC-like"/>
    <property type="match status" value="2"/>
</dbReference>
<dbReference type="InterPro" id="IPR002562">
    <property type="entry name" value="3'-5'_exonuclease_dom"/>
</dbReference>
<dbReference type="Pfam" id="PF00570">
    <property type="entry name" value="HRDC"/>
    <property type="match status" value="1"/>
</dbReference>
<evidence type="ECO:0000256" key="5">
    <source>
        <dbReference type="ARBA" id="ARBA00022839"/>
    </source>
</evidence>
<dbReference type="GO" id="GO:0003676">
    <property type="term" value="F:nucleic acid binding"/>
    <property type="evidence" value="ECO:0007669"/>
    <property type="project" value="InterPro"/>
</dbReference>
<dbReference type="InterPro" id="IPR002121">
    <property type="entry name" value="HRDC_dom"/>
</dbReference>
<comment type="similarity">
    <text evidence="6">Belongs to the RNase D family.</text>
</comment>
<evidence type="ECO:0000256" key="1">
    <source>
        <dbReference type="ARBA" id="ARBA00022490"/>
    </source>
</evidence>
<dbReference type="GO" id="GO:0008408">
    <property type="term" value="F:3'-5' exonuclease activity"/>
    <property type="evidence" value="ECO:0007669"/>
    <property type="project" value="InterPro"/>
</dbReference>
<comment type="function">
    <text evidence="6">Exonuclease involved in the 3' processing of various precursor tRNAs. Initiates hydrolysis at the 3'-terminus of an RNA molecule and releases 5'-mononucleotides.</text>
</comment>
<dbReference type="NCBIfam" id="NF008089">
    <property type="entry name" value="PRK10829.1"/>
    <property type="match status" value="1"/>
</dbReference>
<keyword evidence="9" id="KW-1185">Reference proteome</keyword>
<evidence type="ECO:0000256" key="6">
    <source>
        <dbReference type="HAMAP-Rule" id="MF_01899"/>
    </source>
</evidence>
<dbReference type="GO" id="GO:0005737">
    <property type="term" value="C:cytoplasm"/>
    <property type="evidence" value="ECO:0007669"/>
    <property type="project" value="UniProtKB-SubCell"/>
</dbReference>
<dbReference type="NCBIfam" id="TIGR01388">
    <property type="entry name" value="rnd"/>
    <property type="match status" value="1"/>
</dbReference>
<dbReference type="GO" id="GO:0033890">
    <property type="term" value="F:ribonuclease D activity"/>
    <property type="evidence" value="ECO:0007669"/>
    <property type="project" value="UniProtKB-UniRule"/>
</dbReference>
<dbReference type="RefSeq" id="WP_038020940.1">
    <property type="nucleotide sequence ID" value="NZ_JPKR02000003.1"/>
</dbReference>
<dbReference type="AlphaFoldDB" id="A0A095T9I7"/>
<dbReference type="FunFam" id="3.30.420.10:FF:000060">
    <property type="entry name" value="Ribonuclease D"/>
    <property type="match status" value="1"/>
</dbReference>
<dbReference type="InterPro" id="IPR051086">
    <property type="entry name" value="RNase_D-like"/>
</dbReference>
<name>A0A095T9I7_9GAMM</name>
<keyword evidence="3 6" id="KW-0540">Nuclease</keyword>
<dbReference type="Pfam" id="PF01612">
    <property type="entry name" value="DNA_pol_A_exo1"/>
    <property type="match status" value="1"/>
</dbReference>
<feature type="domain" description="HRDC" evidence="7">
    <location>
        <begin position="210"/>
        <end position="289"/>
    </location>
</feature>
<comment type="subcellular location">
    <subcellularLocation>
        <location evidence="6">Cytoplasm</location>
    </subcellularLocation>
</comment>
<accession>A0A095T9I7</accession>
<proteinExistence type="inferred from homology"/>
<dbReference type="Pfam" id="PF21293">
    <property type="entry name" value="RNAseD_HRDC_C"/>
    <property type="match status" value="1"/>
</dbReference>
<organism evidence="8 9">
    <name type="scientific">Tatumella morbirosei</name>
    <dbReference type="NCBI Taxonomy" id="642227"/>
    <lineage>
        <taxon>Bacteria</taxon>
        <taxon>Pseudomonadati</taxon>
        <taxon>Pseudomonadota</taxon>
        <taxon>Gammaproteobacteria</taxon>
        <taxon>Enterobacterales</taxon>
        <taxon>Erwiniaceae</taxon>
        <taxon>Tatumella</taxon>
    </lineage>
</organism>
<dbReference type="CDD" id="cd06142">
    <property type="entry name" value="RNaseD_exo"/>
    <property type="match status" value="1"/>
</dbReference>
<dbReference type="HAMAP" id="MF_01899">
    <property type="entry name" value="RNase_D"/>
    <property type="match status" value="1"/>
</dbReference>
<dbReference type="GO" id="GO:0042780">
    <property type="term" value="P:tRNA 3'-end processing"/>
    <property type="evidence" value="ECO:0007669"/>
    <property type="project" value="UniProtKB-UniRule"/>
</dbReference>
<dbReference type="InterPro" id="IPR010997">
    <property type="entry name" value="HRDC-like_sf"/>
</dbReference>
<dbReference type="EMBL" id="JPKR02000003">
    <property type="protein sequence ID" value="KGD73169.1"/>
    <property type="molecule type" value="Genomic_DNA"/>
</dbReference>
<dbReference type="PROSITE" id="PS50967">
    <property type="entry name" value="HRDC"/>
    <property type="match status" value="1"/>
</dbReference>
<comment type="caution">
    <text evidence="8">The sequence shown here is derived from an EMBL/GenBank/DDBJ whole genome shotgun (WGS) entry which is preliminary data.</text>
</comment>
<dbReference type="SMART" id="SM00341">
    <property type="entry name" value="HRDC"/>
    <property type="match status" value="1"/>
</dbReference>